<dbReference type="Proteomes" id="UP000183567">
    <property type="component" value="Unassembled WGS sequence"/>
</dbReference>
<organism evidence="1 2">
    <name type="scientific">Rhizopogon vesiculosus</name>
    <dbReference type="NCBI Taxonomy" id="180088"/>
    <lineage>
        <taxon>Eukaryota</taxon>
        <taxon>Fungi</taxon>
        <taxon>Dikarya</taxon>
        <taxon>Basidiomycota</taxon>
        <taxon>Agaricomycotina</taxon>
        <taxon>Agaricomycetes</taxon>
        <taxon>Agaricomycetidae</taxon>
        <taxon>Boletales</taxon>
        <taxon>Suillineae</taxon>
        <taxon>Rhizopogonaceae</taxon>
        <taxon>Rhizopogon</taxon>
    </lineage>
</organism>
<sequence length="44" mass="4858">MLKPLKAFNSIANGIAEVHPYAKVALSIFTSASKVCLFLHHEIF</sequence>
<proteinExistence type="predicted"/>
<dbReference type="AlphaFoldDB" id="A0A1J8QQI5"/>
<name>A0A1J8QQI5_9AGAM</name>
<evidence type="ECO:0000313" key="1">
    <source>
        <dbReference type="EMBL" id="OJA13988.1"/>
    </source>
</evidence>
<protein>
    <submittedName>
        <fullName evidence="1">Uncharacterized protein</fullName>
    </submittedName>
</protein>
<comment type="caution">
    <text evidence="1">The sequence shown here is derived from an EMBL/GenBank/DDBJ whole genome shotgun (WGS) entry which is preliminary data.</text>
</comment>
<accession>A0A1J8QQI5</accession>
<dbReference type="OrthoDB" id="2693510at2759"/>
<gene>
    <name evidence="1" type="ORF">AZE42_04594</name>
</gene>
<evidence type="ECO:0000313" key="2">
    <source>
        <dbReference type="Proteomes" id="UP000183567"/>
    </source>
</evidence>
<dbReference type="EMBL" id="LVVM01003950">
    <property type="protein sequence ID" value="OJA13988.1"/>
    <property type="molecule type" value="Genomic_DNA"/>
</dbReference>
<reference evidence="1 2" key="1">
    <citation type="submission" date="2016-03" db="EMBL/GenBank/DDBJ databases">
        <title>Comparative genomics of the ectomycorrhizal sister species Rhizopogon vinicolor and Rhizopogon vesiculosus (Basidiomycota: Boletales) reveals a divergence of the mating type B locus.</title>
        <authorList>
            <person name="Mujic A.B."/>
            <person name="Kuo A."/>
            <person name="Tritt A."/>
            <person name="Lipzen A."/>
            <person name="Chen C."/>
            <person name="Johnson J."/>
            <person name="Sharma A."/>
            <person name="Barry K."/>
            <person name="Grigoriev I.V."/>
            <person name="Spatafora J.W."/>
        </authorList>
    </citation>
    <scope>NUCLEOTIDE SEQUENCE [LARGE SCALE GENOMIC DNA]</scope>
    <source>
        <strain evidence="1 2">AM-OR11-056</strain>
    </source>
</reference>
<keyword evidence="2" id="KW-1185">Reference proteome</keyword>